<name>A0A319DYU1_ASPSB</name>
<dbReference type="Proteomes" id="UP000248423">
    <property type="component" value="Unassembled WGS sequence"/>
</dbReference>
<accession>A0A319DYU1</accession>
<evidence type="ECO:0000313" key="1">
    <source>
        <dbReference type="EMBL" id="PYI02981.1"/>
    </source>
</evidence>
<gene>
    <name evidence="1" type="ORF">BO78DRAFT_400134</name>
</gene>
<evidence type="ECO:0000313" key="2">
    <source>
        <dbReference type="Proteomes" id="UP000248423"/>
    </source>
</evidence>
<dbReference type="AlphaFoldDB" id="A0A319DYU1"/>
<keyword evidence="2" id="KW-1185">Reference proteome</keyword>
<dbReference type="EMBL" id="KZ826386">
    <property type="protein sequence ID" value="PYI02981.1"/>
    <property type="molecule type" value="Genomic_DNA"/>
</dbReference>
<proteinExistence type="predicted"/>
<reference evidence="1 2" key="1">
    <citation type="submission" date="2018-02" db="EMBL/GenBank/DDBJ databases">
        <title>The genomes of Aspergillus section Nigri reveals drivers in fungal speciation.</title>
        <authorList>
            <consortium name="DOE Joint Genome Institute"/>
            <person name="Vesth T.C."/>
            <person name="Nybo J."/>
            <person name="Theobald S."/>
            <person name="Brandl J."/>
            <person name="Frisvad J.C."/>
            <person name="Nielsen K.F."/>
            <person name="Lyhne E.K."/>
            <person name="Kogle M.E."/>
            <person name="Kuo A."/>
            <person name="Riley R."/>
            <person name="Clum A."/>
            <person name="Nolan M."/>
            <person name="Lipzen A."/>
            <person name="Salamov A."/>
            <person name="Henrissat B."/>
            <person name="Wiebenga A."/>
            <person name="De vries R.P."/>
            <person name="Grigoriev I.V."/>
            <person name="Mortensen U.H."/>
            <person name="Andersen M.R."/>
            <person name="Baker S.E."/>
        </authorList>
    </citation>
    <scope>NUCLEOTIDE SEQUENCE [LARGE SCALE GENOMIC DNA]</scope>
    <source>
        <strain evidence="1 2">CBS 121057</strain>
    </source>
</reference>
<organism evidence="1 2">
    <name type="scientific">Aspergillus sclerotiicarbonarius (strain CBS 121057 / IBT 28362)</name>
    <dbReference type="NCBI Taxonomy" id="1448318"/>
    <lineage>
        <taxon>Eukaryota</taxon>
        <taxon>Fungi</taxon>
        <taxon>Dikarya</taxon>
        <taxon>Ascomycota</taxon>
        <taxon>Pezizomycotina</taxon>
        <taxon>Eurotiomycetes</taxon>
        <taxon>Eurotiomycetidae</taxon>
        <taxon>Eurotiales</taxon>
        <taxon>Aspergillaceae</taxon>
        <taxon>Aspergillus</taxon>
        <taxon>Aspergillus subgen. Circumdati</taxon>
    </lineage>
</organism>
<protein>
    <submittedName>
        <fullName evidence="1">Uncharacterized protein</fullName>
    </submittedName>
</protein>
<dbReference type="VEuPathDB" id="FungiDB:BO78DRAFT_400134"/>
<sequence length="92" mass="10330">MQEEEEVGDHVELLRWGSRSMHSQQAVFVCPIPSSPFSTFSNHKNRVVNPRNDDDRKLSKACYVRVTASAKSFFLPILTMVAWLANPPAVVG</sequence>